<gene>
    <name evidence="2" type="ORF">B5F75_01410</name>
</gene>
<evidence type="ECO:0000313" key="2">
    <source>
        <dbReference type="EMBL" id="OUO57458.1"/>
    </source>
</evidence>
<keyword evidence="3" id="KW-1185">Reference proteome</keyword>
<organism evidence="2 3">
    <name type="scientific">Candidatus Avelusimicrobium gallicola</name>
    <dbReference type="NCBI Taxonomy" id="2562704"/>
    <lineage>
        <taxon>Bacteria</taxon>
        <taxon>Pseudomonadati</taxon>
        <taxon>Elusimicrobiota</taxon>
        <taxon>Elusimicrobia</taxon>
        <taxon>Elusimicrobiales</taxon>
        <taxon>Elusimicrobiaceae</taxon>
        <taxon>Candidatus Avelusimicrobium</taxon>
    </lineage>
</organism>
<proteinExistence type="predicted"/>
<feature type="signal peptide" evidence="1">
    <location>
        <begin position="1"/>
        <end position="18"/>
    </location>
</feature>
<accession>A0A1Y4DKK6</accession>
<dbReference type="EMBL" id="NFJD01000001">
    <property type="protein sequence ID" value="OUO57458.1"/>
    <property type="molecule type" value="Genomic_DNA"/>
</dbReference>
<name>A0A1Y4DKK6_9BACT</name>
<reference evidence="3" key="1">
    <citation type="submission" date="2017-04" db="EMBL/GenBank/DDBJ databases">
        <title>Function of individual gut microbiota members based on whole genome sequencing of pure cultures obtained from chicken caecum.</title>
        <authorList>
            <person name="Medvecky M."/>
            <person name="Cejkova D."/>
            <person name="Polansky O."/>
            <person name="Karasova D."/>
            <person name="Kubasova T."/>
            <person name="Cizek A."/>
            <person name="Rychlik I."/>
        </authorList>
    </citation>
    <scope>NUCLEOTIDE SEQUENCE [LARGE SCALE GENOMIC DNA]</scope>
    <source>
        <strain evidence="3">An273</strain>
    </source>
</reference>
<feature type="chain" id="PRO_5012350577" description="Lipoprotein" evidence="1">
    <location>
        <begin position="19"/>
        <end position="432"/>
    </location>
</feature>
<comment type="caution">
    <text evidence="2">The sequence shown here is derived from an EMBL/GenBank/DDBJ whole genome shotgun (WGS) entry which is preliminary data.</text>
</comment>
<dbReference type="RefSeq" id="WP_087286813.1">
    <property type="nucleotide sequence ID" value="NZ_NFJD01000001.1"/>
</dbReference>
<sequence>MKARICLLGLALVCSACAAPSLRYKTEINRLTAAGKFEQAAARVQEKKDKLYSRRDGVLFYLDSATLLHDAQDPSASDELFAQAQQEIDARYATSVSGTVGSLLINDLTAPYYTPAYEQALTYYYRAQNFLQQGDISSAAVEARKAVFFLDHLRADKKKGYNDDPFVQYFASLVFESVGQRSDARIARQNALNAYQRLGKQLHLEAPDFSVPANAGELCEVLVFHYNGRMPLKRTQTLQVAWSDALALASSPGETQQGVSPQVQNAIAAGWMGSAVTLSYPEWVEQPGRVAFSAVQAGQVQYPTQKVADFAAAAKLDLEEKMPGILFRTATRAVTKRVAAVQARHAAQDDTWGTLAEMFVSALGAASETADTRQWFTLPAEVRLARLFLQPGKQDITLLFRDGYGNIIGEYTFKDVELTRGGRVFLHYRTSY</sequence>
<dbReference type="Proteomes" id="UP000196368">
    <property type="component" value="Unassembled WGS sequence"/>
</dbReference>
<dbReference type="AlphaFoldDB" id="A0A1Y4DKK6"/>
<evidence type="ECO:0000313" key="3">
    <source>
        <dbReference type="Proteomes" id="UP000196368"/>
    </source>
</evidence>
<evidence type="ECO:0008006" key="4">
    <source>
        <dbReference type="Google" id="ProtNLM"/>
    </source>
</evidence>
<keyword evidence="1" id="KW-0732">Signal</keyword>
<protein>
    <recommendedName>
        <fullName evidence="4">Lipoprotein</fullName>
    </recommendedName>
</protein>
<dbReference type="OrthoDB" id="9769023at2"/>
<evidence type="ECO:0000256" key="1">
    <source>
        <dbReference type="SAM" id="SignalP"/>
    </source>
</evidence>